<name>A0A1G6Y0I0_9BACT</name>
<keyword evidence="3" id="KW-1003">Cell membrane</keyword>
<evidence type="ECO:0000256" key="4">
    <source>
        <dbReference type="ARBA" id="ARBA00022692"/>
    </source>
</evidence>
<dbReference type="Pfam" id="PF03458">
    <property type="entry name" value="Gly_transporter"/>
    <property type="match status" value="2"/>
</dbReference>
<keyword evidence="10" id="KW-1185">Reference proteome</keyword>
<feature type="transmembrane region" description="Helical" evidence="7">
    <location>
        <begin position="6"/>
        <end position="24"/>
    </location>
</feature>
<evidence type="ECO:0000313" key="10">
    <source>
        <dbReference type="Proteomes" id="UP000243205"/>
    </source>
</evidence>
<evidence type="ECO:0000313" key="9">
    <source>
        <dbReference type="EMBL" id="SDD83136.1"/>
    </source>
</evidence>
<dbReference type="STRING" id="57664.SAMN05661003_101444"/>
<feature type="transmembrane region" description="Helical" evidence="7">
    <location>
        <begin position="116"/>
        <end position="137"/>
    </location>
</feature>
<dbReference type="Proteomes" id="UP000243205">
    <property type="component" value="Unassembled WGS sequence"/>
</dbReference>
<dbReference type="AlphaFoldDB" id="A0A1G6Y0I0"/>
<evidence type="ECO:0000256" key="2">
    <source>
        <dbReference type="ARBA" id="ARBA00008193"/>
    </source>
</evidence>
<feature type="transmembrane region" description="Helical" evidence="7">
    <location>
        <begin position="149"/>
        <end position="167"/>
    </location>
</feature>
<dbReference type="GO" id="GO:0005886">
    <property type="term" value="C:plasma membrane"/>
    <property type="evidence" value="ECO:0007669"/>
    <property type="project" value="UniProtKB-SubCell"/>
</dbReference>
<evidence type="ECO:0000256" key="3">
    <source>
        <dbReference type="ARBA" id="ARBA00022475"/>
    </source>
</evidence>
<proteinExistence type="inferred from homology"/>
<feature type="domain" description="Glycine transporter" evidence="8">
    <location>
        <begin position="92"/>
        <end position="164"/>
    </location>
</feature>
<reference evidence="10" key="1">
    <citation type="submission" date="2016-10" db="EMBL/GenBank/DDBJ databases">
        <authorList>
            <person name="Varghese N."/>
            <person name="Submissions S."/>
        </authorList>
    </citation>
    <scope>NUCLEOTIDE SEQUENCE [LARGE SCALE GENOMIC DNA]</scope>
    <source>
        <strain evidence="10">DSM 8987</strain>
    </source>
</reference>
<dbReference type="InterPro" id="IPR005115">
    <property type="entry name" value="Gly_transporter"/>
</dbReference>
<organism evidence="9 10">
    <name type="scientific">Desulfuromonas thiophila</name>
    <dbReference type="NCBI Taxonomy" id="57664"/>
    <lineage>
        <taxon>Bacteria</taxon>
        <taxon>Pseudomonadati</taxon>
        <taxon>Thermodesulfobacteriota</taxon>
        <taxon>Desulfuromonadia</taxon>
        <taxon>Desulfuromonadales</taxon>
        <taxon>Desulfuromonadaceae</taxon>
        <taxon>Desulfuromonas</taxon>
    </lineage>
</organism>
<keyword evidence="4 7" id="KW-0812">Transmembrane</keyword>
<feature type="transmembrane region" description="Helical" evidence="7">
    <location>
        <begin position="90"/>
        <end position="110"/>
    </location>
</feature>
<evidence type="ECO:0000256" key="1">
    <source>
        <dbReference type="ARBA" id="ARBA00004651"/>
    </source>
</evidence>
<evidence type="ECO:0000256" key="6">
    <source>
        <dbReference type="ARBA" id="ARBA00023136"/>
    </source>
</evidence>
<dbReference type="OrthoDB" id="9791874at2"/>
<evidence type="ECO:0000256" key="7">
    <source>
        <dbReference type="SAM" id="Phobius"/>
    </source>
</evidence>
<protein>
    <submittedName>
        <fullName evidence="9">Uncharacterized membrane protein YeiH</fullName>
    </submittedName>
</protein>
<comment type="similarity">
    <text evidence="2">Belongs to the UPF0126 family.</text>
</comment>
<sequence>MNLLYALDLLGTAAFAASGALVGVRRQMDLFGVLVLGLVTAIGGGTLRDLLLGAIPPFSLQDETYLYISIGVALLTFVGHRRIEELAHPLLYLDAVGLATFVVIGTEKAMAFGSGFLGAVTLGVMTATAGGVLRDVLSNQVPLILQREIYASACFAGAALLYLLKLLHWPRPLAVLLAAALVIGLRLLAIRHNWALPRAGQPESSPQQD</sequence>
<dbReference type="RefSeq" id="WP_092075798.1">
    <property type="nucleotide sequence ID" value="NZ_FNAQ01000001.1"/>
</dbReference>
<evidence type="ECO:0000256" key="5">
    <source>
        <dbReference type="ARBA" id="ARBA00022989"/>
    </source>
</evidence>
<dbReference type="PANTHER" id="PTHR30506">
    <property type="entry name" value="INNER MEMBRANE PROTEIN"/>
    <property type="match status" value="1"/>
</dbReference>
<comment type="subcellular location">
    <subcellularLocation>
        <location evidence="1">Cell membrane</location>
        <topology evidence="1">Multi-pass membrane protein</topology>
    </subcellularLocation>
</comment>
<gene>
    <name evidence="9" type="ORF">SAMN05661003_101444</name>
</gene>
<dbReference type="PANTHER" id="PTHR30506:SF3">
    <property type="entry name" value="UPF0126 INNER MEMBRANE PROTEIN YADS-RELATED"/>
    <property type="match status" value="1"/>
</dbReference>
<keyword evidence="6 7" id="KW-0472">Membrane</keyword>
<feature type="transmembrane region" description="Helical" evidence="7">
    <location>
        <begin position="173"/>
        <end position="189"/>
    </location>
</feature>
<evidence type="ECO:0000259" key="8">
    <source>
        <dbReference type="Pfam" id="PF03458"/>
    </source>
</evidence>
<accession>A0A1G6Y0I0</accession>
<keyword evidence="5 7" id="KW-1133">Transmembrane helix</keyword>
<feature type="domain" description="Glycine transporter" evidence="8">
    <location>
        <begin position="6"/>
        <end position="80"/>
    </location>
</feature>
<feature type="transmembrane region" description="Helical" evidence="7">
    <location>
        <begin position="31"/>
        <end position="52"/>
    </location>
</feature>
<dbReference type="EMBL" id="FNAQ01000001">
    <property type="protein sequence ID" value="SDD83136.1"/>
    <property type="molecule type" value="Genomic_DNA"/>
</dbReference>